<gene>
    <name evidence="1" type="ORF">TPAB3V08_LOCUS1856</name>
</gene>
<keyword evidence="2" id="KW-1185">Reference proteome</keyword>
<evidence type="ECO:0000313" key="2">
    <source>
        <dbReference type="Proteomes" id="UP001153148"/>
    </source>
</evidence>
<dbReference type="Gene3D" id="3.30.160.60">
    <property type="entry name" value="Classic Zinc Finger"/>
    <property type="match status" value="1"/>
</dbReference>
<accession>A0ABN7NG36</accession>
<comment type="caution">
    <text evidence="1">The sequence shown here is derived from an EMBL/GenBank/DDBJ whole genome shotgun (WGS) entry which is preliminary data.</text>
</comment>
<dbReference type="InterPro" id="IPR036236">
    <property type="entry name" value="Znf_C2H2_sf"/>
</dbReference>
<dbReference type="EMBL" id="CAJPIN010001787">
    <property type="protein sequence ID" value="CAG2054838.1"/>
    <property type="molecule type" value="Genomic_DNA"/>
</dbReference>
<reference evidence="1" key="1">
    <citation type="submission" date="2021-03" db="EMBL/GenBank/DDBJ databases">
        <authorList>
            <person name="Tran Van P."/>
        </authorList>
    </citation>
    <scope>NUCLEOTIDE SEQUENCE</scope>
</reference>
<name>A0ABN7NG36_TIMPD</name>
<evidence type="ECO:0000313" key="1">
    <source>
        <dbReference type="EMBL" id="CAG2054838.1"/>
    </source>
</evidence>
<organism evidence="1 2">
    <name type="scientific">Timema podura</name>
    <name type="common">Walking stick</name>
    <dbReference type="NCBI Taxonomy" id="61482"/>
    <lineage>
        <taxon>Eukaryota</taxon>
        <taxon>Metazoa</taxon>
        <taxon>Ecdysozoa</taxon>
        <taxon>Arthropoda</taxon>
        <taxon>Hexapoda</taxon>
        <taxon>Insecta</taxon>
        <taxon>Pterygota</taxon>
        <taxon>Neoptera</taxon>
        <taxon>Polyneoptera</taxon>
        <taxon>Phasmatodea</taxon>
        <taxon>Timematodea</taxon>
        <taxon>Timematoidea</taxon>
        <taxon>Timematidae</taxon>
        <taxon>Timema</taxon>
    </lineage>
</organism>
<evidence type="ECO:0008006" key="3">
    <source>
        <dbReference type="Google" id="ProtNLM"/>
    </source>
</evidence>
<sequence length="139" mass="15793">MNTVHLCSFCSKEFNHESGLEGHTCESAKEDMTRPSSTEVHERSAFIYPLNVCKKSKDGVENSMIDVKDKAYESPECGKVSVTKQSLKYHQITLSHLSALWPAIFAVSWNIHTSHEAESDFERKKCIKTFSSKNDLDNY</sequence>
<dbReference type="SUPFAM" id="SSF57667">
    <property type="entry name" value="beta-beta-alpha zinc fingers"/>
    <property type="match status" value="1"/>
</dbReference>
<dbReference type="Proteomes" id="UP001153148">
    <property type="component" value="Unassembled WGS sequence"/>
</dbReference>
<protein>
    <recommendedName>
        <fullName evidence="3">C2H2-type domain-containing protein</fullName>
    </recommendedName>
</protein>
<proteinExistence type="predicted"/>